<reference evidence="7" key="4">
    <citation type="submission" date="2025-09" db="UniProtKB">
        <authorList>
            <consortium name="Ensembl"/>
        </authorList>
    </citation>
    <scope>IDENTIFICATION</scope>
</reference>
<dbReference type="PANTHER" id="PTHR23420:SF3">
    <property type="entry name" value="S-ADENOSYLHOMOCYSTEINE HYDROLASE-LIKE PROTEIN 1"/>
    <property type="match status" value="1"/>
</dbReference>
<feature type="region of interest" description="Disordered" evidence="5">
    <location>
        <begin position="74"/>
        <end position="126"/>
    </location>
</feature>
<keyword evidence="4" id="KW-0520">NAD</keyword>
<evidence type="ECO:0000256" key="2">
    <source>
        <dbReference type="ARBA" id="ARBA00007122"/>
    </source>
</evidence>
<protein>
    <recommendedName>
        <fullName evidence="6">S-adenosyl-L-homocysteine hydrolase NAD binding domain-containing protein</fullName>
    </recommendedName>
</protein>
<dbReference type="Gene3D" id="3.40.50.720">
    <property type="entry name" value="NAD(P)-binding Rossmann-like Domain"/>
    <property type="match status" value="1"/>
</dbReference>
<dbReference type="SMART" id="SM00997">
    <property type="entry name" value="AdoHcyase_NAD"/>
    <property type="match status" value="1"/>
</dbReference>
<organism evidence="7 8">
    <name type="scientific">Esox lucius</name>
    <name type="common">Northern pike</name>
    <dbReference type="NCBI Taxonomy" id="8010"/>
    <lineage>
        <taxon>Eukaryota</taxon>
        <taxon>Metazoa</taxon>
        <taxon>Chordata</taxon>
        <taxon>Craniata</taxon>
        <taxon>Vertebrata</taxon>
        <taxon>Euteleostomi</taxon>
        <taxon>Actinopterygii</taxon>
        <taxon>Neopterygii</taxon>
        <taxon>Teleostei</taxon>
        <taxon>Protacanthopterygii</taxon>
        <taxon>Esociformes</taxon>
        <taxon>Esocidae</taxon>
        <taxon>Esox</taxon>
    </lineage>
</organism>
<dbReference type="Pfam" id="PF05221">
    <property type="entry name" value="AdoHcyase"/>
    <property type="match status" value="1"/>
</dbReference>
<keyword evidence="3" id="KW-0554">One-carbon metabolism</keyword>
<dbReference type="Ensembl" id="ENSELUT00000079836.2">
    <property type="protein sequence ID" value="ENSELUP00000055676.2"/>
    <property type="gene ID" value="ENSELUG00000016277.3"/>
</dbReference>
<dbReference type="CDD" id="cd00401">
    <property type="entry name" value="SAHH"/>
    <property type="match status" value="1"/>
</dbReference>
<dbReference type="InterPro" id="IPR000043">
    <property type="entry name" value="Adenosylhomocysteinase-like"/>
</dbReference>
<evidence type="ECO:0000256" key="4">
    <source>
        <dbReference type="ARBA" id="ARBA00023027"/>
    </source>
</evidence>
<evidence type="ECO:0000313" key="8">
    <source>
        <dbReference type="Proteomes" id="UP000265140"/>
    </source>
</evidence>
<dbReference type="SUPFAM" id="SSF52283">
    <property type="entry name" value="Formate/glycerate dehydrogenase catalytic domain-like"/>
    <property type="match status" value="1"/>
</dbReference>
<dbReference type="GO" id="GO:0006730">
    <property type="term" value="P:one-carbon metabolic process"/>
    <property type="evidence" value="ECO:0007669"/>
    <property type="project" value="UniProtKB-KW"/>
</dbReference>
<dbReference type="AlphaFoldDB" id="A0A6Q2XR52"/>
<comment type="similarity">
    <text evidence="2">Belongs to the adenosylhomocysteinase family.</text>
</comment>
<dbReference type="InterPro" id="IPR042172">
    <property type="entry name" value="Adenosylhomocyst_ase-like_sf"/>
</dbReference>
<sequence>MTDVVVDGKLEAVKQATKYVKETENVAEKYSAMTVSKNSDMNMNVGELQSAAFTAVPTLKSVKKIQFANAEDKQEFQKYPTKAGRRSLSRSISQSSTDSYSSAASYSDSSDDETSPRDKVQTNSTGSSDFCVKNVKQAEFGRREIEIAEQDMSALISLRKRAQGEKPLAGAKIVGCTHITAQTAVLIETLVALGAQCRWTACNIYSTQNEVAAALAETGVPVFAWKGESEDDFWWCIDRCVNAEGWQANMILDDGGDLTHWVYKKYPSVFKKARGIVEESVTGVHRLYQLSKAGKLCVPAMNVNDSVTKQKFDNLYYADVTKNNIFCHAIGRRHSHVVVCGYGEVGKGCCSALKALGSIVCITEIDPICALQGCMDGFRVVKLNEVIRQMDLVITCTGNKNVVTREQLDRMKNGCIVCNMGHSNTEIDVASLRSPELTWERVRSQVDHVIWPDGKRVVLLAEGRLLNLSCSTVPTFVLSITATTQALALIELFNAPEGRYKQDVYLLPKKMDEYVASLHLSNFDAHLTELSDEQAKYMGLNKNGPFKPNYYRY</sequence>
<evidence type="ECO:0000256" key="1">
    <source>
        <dbReference type="ARBA" id="ARBA00001911"/>
    </source>
</evidence>
<dbReference type="Bgee" id="ENSELUG00000016277">
    <property type="expression patterns" value="Expressed in brain and 12 other cell types or tissues"/>
</dbReference>
<dbReference type="SUPFAM" id="SSF51735">
    <property type="entry name" value="NAD(P)-binding Rossmann-fold domains"/>
    <property type="match status" value="1"/>
</dbReference>
<dbReference type="InterPro" id="IPR036291">
    <property type="entry name" value="NAD(P)-bd_dom_sf"/>
</dbReference>
<evidence type="ECO:0000313" key="7">
    <source>
        <dbReference type="Ensembl" id="ENSELUP00000055676.2"/>
    </source>
</evidence>
<dbReference type="GeneTree" id="ENSGT00950000182981"/>
<gene>
    <name evidence="7" type="primary">AHCYL1</name>
</gene>
<reference evidence="8" key="1">
    <citation type="journal article" date="2014" name="PLoS ONE">
        <title>The genome and linkage map of the northern pike (Esox lucius): conserved synteny revealed between the salmonid sister group and the Neoteleostei.</title>
        <authorList>
            <person name="Rondeau E.B."/>
            <person name="Minkley D.R."/>
            <person name="Leong J.S."/>
            <person name="Messmer A.M."/>
            <person name="Jantzen J.R."/>
            <person name="von Schalburg K.R."/>
            <person name="Lemon C."/>
            <person name="Bird N.H."/>
            <person name="Koop B.F."/>
        </authorList>
    </citation>
    <scope>NUCLEOTIDE SEQUENCE</scope>
</reference>
<dbReference type="Pfam" id="PF00670">
    <property type="entry name" value="AdoHcyase_NAD"/>
    <property type="match status" value="1"/>
</dbReference>
<feature type="domain" description="S-adenosyl-L-homocysteine hydrolase NAD binding" evidence="6">
    <location>
        <begin position="324"/>
        <end position="473"/>
    </location>
</feature>
<dbReference type="PANTHER" id="PTHR23420">
    <property type="entry name" value="ADENOSYLHOMOCYSTEINASE"/>
    <property type="match status" value="1"/>
</dbReference>
<dbReference type="Gene3D" id="3.40.50.1480">
    <property type="entry name" value="Adenosylhomocysteinase-like"/>
    <property type="match status" value="2"/>
</dbReference>
<dbReference type="GO" id="GO:0033353">
    <property type="term" value="P:S-adenosylmethionine cycle"/>
    <property type="evidence" value="ECO:0007669"/>
    <property type="project" value="TreeGrafter"/>
</dbReference>
<dbReference type="NCBIfam" id="NF004005">
    <property type="entry name" value="PRK05476.2-3"/>
    <property type="match status" value="1"/>
</dbReference>
<evidence type="ECO:0000256" key="3">
    <source>
        <dbReference type="ARBA" id="ARBA00022563"/>
    </source>
</evidence>
<keyword evidence="8" id="KW-1185">Reference proteome</keyword>
<reference evidence="7" key="2">
    <citation type="submission" date="2020-02" db="EMBL/GenBank/DDBJ databases">
        <title>Esox lucius (northern pike) genome, fEsoLuc1, primary haplotype.</title>
        <authorList>
            <person name="Myers G."/>
            <person name="Karagic N."/>
            <person name="Meyer A."/>
            <person name="Pippel M."/>
            <person name="Reichard M."/>
            <person name="Winkler S."/>
            <person name="Tracey A."/>
            <person name="Sims Y."/>
            <person name="Howe K."/>
            <person name="Rhie A."/>
            <person name="Formenti G."/>
            <person name="Durbin R."/>
            <person name="Fedrigo O."/>
            <person name="Jarvis E.D."/>
        </authorList>
    </citation>
    <scope>NUCLEOTIDE SEQUENCE [LARGE SCALE GENOMIC DNA]</scope>
</reference>
<evidence type="ECO:0000256" key="5">
    <source>
        <dbReference type="SAM" id="MobiDB-lite"/>
    </source>
</evidence>
<accession>A0A6Q2XR52</accession>
<dbReference type="PROSITE" id="PS00738">
    <property type="entry name" value="ADOHCYASE_1"/>
    <property type="match status" value="1"/>
</dbReference>
<dbReference type="Proteomes" id="UP000265140">
    <property type="component" value="Chromosome 12"/>
</dbReference>
<feature type="compositionally biased region" description="Low complexity" evidence="5">
    <location>
        <begin position="89"/>
        <end position="108"/>
    </location>
</feature>
<dbReference type="SMART" id="SM00996">
    <property type="entry name" value="AdoHcyase"/>
    <property type="match status" value="1"/>
</dbReference>
<name>A0A6Q2XR52_ESOLU</name>
<dbReference type="FunFam" id="3.40.50.1480:FF:000009">
    <property type="entry name" value="Adenosylhomocysteinase like 2"/>
    <property type="match status" value="1"/>
</dbReference>
<dbReference type="GO" id="GO:0005829">
    <property type="term" value="C:cytosol"/>
    <property type="evidence" value="ECO:0007669"/>
    <property type="project" value="TreeGrafter"/>
</dbReference>
<dbReference type="InterPro" id="IPR020082">
    <property type="entry name" value="S-Ado-L-homoCys_hydrolase_CS"/>
</dbReference>
<dbReference type="InterPro" id="IPR015878">
    <property type="entry name" value="Ado_hCys_hydrolase_NAD-bd"/>
</dbReference>
<proteinExistence type="inferred from homology"/>
<comment type="cofactor">
    <cofactor evidence="1">
        <name>NAD(+)</name>
        <dbReference type="ChEBI" id="CHEBI:57540"/>
    </cofactor>
</comment>
<evidence type="ECO:0000259" key="6">
    <source>
        <dbReference type="SMART" id="SM00997"/>
    </source>
</evidence>
<reference evidence="7" key="3">
    <citation type="submission" date="2025-08" db="UniProtKB">
        <authorList>
            <consortium name="Ensembl"/>
        </authorList>
    </citation>
    <scope>IDENTIFICATION</scope>
</reference>
<dbReference type="FunFam" id="3.40.50.1480:FF:000002">
    <property type="entry name" value="Adenosylhomocysteinase"/>
    <property type="match status" value="1"/>
</dbReference>